<sequence>MTTIELYAENSYRKECTANILSIQERFVVCNQTVFYPGGGGQPCDRGIIKQFGEIYEVVNAKKIDGQIVHELNRQLQCTQQEVRMEIDWPWRYQNMKYHTLLHMISGYFYQQYGALATSSQIEADHARLELAFSPEIVSVIPFEHIEKSLKEAFIQPQQVRTKTMSRREAEQNAGILKTYLNILPASLTEIRVVEIDQIDEQACGGTHVNNTSEIGDFSIVKIQNKGATKKRMRIQLLD</sequence>
<dbReference type="Proteomes" id="UP000595847">
    <property type="component" value="Chromosome"/>
</dbReference>
<proteinExistence type="predicted"/>
<gene>
    <name evidence="6" type="ORF">JD108_05230</name>
    <name evidence="7" type="ORF">KDJ56_04910</name>
</gene>
<dbReference type="SUPFAM" id="SSF50447">
    <property type="entry name" value="Translation proteins"/>
    <property type="match status" value="1"/>
</dbReference>
<comment type="cofactor">
    <cofactor evidence="1">
        <name>Zn(2+)</name>
        <dbReference type="ChEBI" id="CHEBI:29105"/>
    </cofactor>
</comment>
<dbReference type="GO" id="GO:0002161">
    <property type="term" value="F:aminoacyl-tRNA deacylase activity"/>
    <property type="evidence" value="ECO:0007669"/>
    <property type="project" value="UniProtKB-ARBA"/>
</dbReference>
<evidence type="ECO:0000256" key="3">
    <source>
        <dbReference type="ARBA" id="ARBA00022723"/>
    </source>
</evidence>
<dbReference type="GO" id="GO:0006419">
    <property type="term" value="P:alanyl-tRNA aminoacylation"/>
    <property type="evidence" value="ECO:0007669"/>
    <property type="project" value="InterPro"/>
</dbReference>
<dbReference type="InterPro" id="IPR051335">
    <property type="entry name" value="Alanyl-tRNA_Editing_Enzymes"/>
</dbReference>
<reference evidence="7" key="2">
    <citation type="submission" date="2021-04" db="EMBL/GenBank/DDBJ databases">
        <title>Brevibacillus composti FJAT-54423, complete genome.</title>
        <authorList>
            <person name="Tang R."/>
        </authorList>
    </citation>
    <scope>NUCLEOTIDE SEQUENCE</scope>
    <source>
        <strain evidence="7">FJAT-54424</strain>
    </source>
</reference>
<dbReference type="Pfam" id="PF01411">
    <property type="entry name" value="tRNA-synt_2c"/>
    <property type="match status" value="1"/>
</dbReference>
<dbReference type="PANTHER" id="PTHR43462">
    <property type="entry name" value="ALANYL-TRNA EDITING PROTEIN"/>
    <property type="match status" value="1"/>
</dbReference>
<dbReference type="GO" id="GO:0003676">
    <property type="term" value="F:nucleic acid binding"/>
    <property type="evidence" value="ECO:0007669"/>
    <property type="project" value="InterPro"/>
</dbReference>
<dbReference type="InterPro" id="IPR012947">
    <property type="entry name" value="tRNA_SAD"/>
</dbReference>
<comment type="subcellular location">
    <subcellularLocation>
        <location evidence="2">Cytoplasm</location>
    </subcellularLocation>
</comment>
<evidence type="ECO:0000313" key="6">
    <source>
        <dbReference type="EMBL" id="QQE75328.1"/>
    </source>
</evidence>
<dbReference type="AlphaFoldDB" id="A0A7T5JPC4"/>
<organism evidence="6 8">
    <name type="scientific">Brevibacillus composti</name>
    <dbReference type="NCBI Taxonomy" id="2796470"/>
    <lineage>
        <taxon>Bacteria</taxon>
        <taxon>Bacillati</taxon>
        <taxon>Bacillota</taxon>
        <taxon>Bacilli</taxon>
        <taxon>Bacillales</taxon>
        <taxon>Paenibacillaceae</taxon>
        <taxon>Brevibacillus</taxon>
    </lineage>
</organism>
<dbReference type="Proteomes" id="UP000677234">
    <property type="component" value="Chromosome"/>
</dbReference>
<dbReference type="KEGG" id="bcop:JD108_05230"/>
<dbReference type="InterPro" id="IPR009000">
    <property type="entry name" value="Transl_B-barrel_sf"/>
</dbReference>
<accession>A0A7T5JPC4</accession>
<dbReference type="Pfam" id="PF07973">
    <property type="entry name" value="tRNA_SAD"/>
    <property type="match status" value="1"/>
</dbReference>
<dbReference type="InterPro" id="IPR018165">
    <property type="entry name" value="Ala-tRNA-synth_IIc_core"/>
</dbReference>
<dbReference type="GO" id="GO:0004813">
    <property type="term" value="F:alanine-tRNA ligase activity"/>
    <property type="evidence" value="ECO:0007669"/>
    <property type="project" value="InterPro"/>
</dbReference>
<evidence type="ECO:0000256" key="4">
    <source>
        <dbReference type="ARBA" id="ARBA00022833"/>
    </source>
</evidence>
<dbReference type="GO" id="GO:0046872">
    <property type="term" value="F:metal ion binding"/>
    <property type="evidence" value="ECO:0007669"/>
    <property type="project" value="UniProtKB-KW"/>
</dbReference>
<evidence type="ECO:0000313" key="9">
    <source>
        <dbReference type="Proteomes" id="UP000677234"/>
    </source>
</evidence>
<evidence type="ECO:0000256" key="1">
    <source>
        <dbReference type="ARBA" id="ARBA00001947"/>
    </source>
</evidence>
<dbReference type="InterPro" id="IPR018164">
    <property type="entry name" value="Ala-tRNA-synth_IIc_N"/>
</dbReference>
<dbReference type="PANTHER" id="PTHR43462:SF1">
    <property type="entry name" value="ALANYL-TRNA EDITING PROTEIN AARSD1"/>
    <property type="match status" value="1"/>
</dbReference>
<dbReference type="Gene3D" id="2.40.30.130">
    <property type="match status" value="1"/>
</dbReference>
<dbReference type="SUPFAM" id="SSF55186">
    <property type="entry name" value="ThrRS/AlaRS common domain"/>
    <property type="match status" value="1"/>
</dbReference>
<evidence type="ECO:0000259" key="5">
    <source>
        <dbReference type="PROSITE" id="PS50860"/>
    </source>
</evidence>
<dbReference type="InterPro" id="IPR018163">
    <property type="entry name" value="Thr/Ala-tRNA-synth_IIc_edit"/>
</dbReference>
<dbReference type="Gene3D" id="3.30.980.10">
    <property type="entry name" value="Threonyl-trna Synthetase, Chain A, domain 2"/>
    <property type="match status" value="1"/>
</dbReference>
<dbReference type="GO" id="GO:0005524">
    <property type="term" value="F:ATP binding"/>
    <property type="evidence" value="ECO:0007669"/>
    <property type="project" value="InterPro"/>
</dbReference>
<dbReference type="SMART" id="SM00863">
    <property type="entry name" value="tRNA_SAD"/>
    <property type="match status" value="1"/>
</dbReference>
<name>A0A7T5JPC4_9BACL</name>
<dbReference type="RefSeq" id="WP_198828857.1">
    <property type="nucleotide sequence ID" value="NZ_CP066308.1"/>
</dbReference>
<evidence type="ECO:0000313" key="7">
    <source>
        <dbReference type="EMBL" id="QUO42354.1"/>
    </source>
</evidence>
<reference evidence="6 8" key="1">
    <citation type="submission" date="2020-12" db="EMBL/GenBank/DDBJ databases">
        <title>strain FJAT-54423T represents a novel species of the genus Brevibacillus.</title>
        <authorList>
            <person name="Tang R."/>
        </authorList>
    </citation>
    <scope>NUCLEOTIDE SEQUENCE [LARGE SCALE GENOMIC DNA]</scope>
    <source>
        <strain evidence="6 8">FJAT-54423</strain>
    </source>
</reference>
<dbReference type="EMBL" id="CP073708">
    <property type="protein sequence ID" value="QUO42354.1"/>
    <property type="molecule type" value="Genomic_DNA"/>
</dbReference>
<evidence type="ECO:0000256" key="2">
    <source>
        <dbReference type="ARBA" id="ARBA00004496"/>
    </source>
</evidence>
<keyword evidence="9" id="KW-1185">Reference proteome</keyword>
<keyword evidence="4" id="KW-0862">Zinc</keyword>
<dbReference type="PROSITE" id="PS50860">
    <property type="entry name" value="AA_TRNA_LIGASE_II_ALA"/>
    <property type="match status" value="1"/>
</dbReference>
<feature type="domain" description="Alanyl-transfer RNA synthetases family profile" evidence="5">
    <location>
        <begin position="1"/>
        <end position="233"/>
    </location>
</feature>
<protein>
    <submittedName>
        <fullName evidence="6">Alanyl-tRNA editing protein</fullName>
    </submittedName>
</protein>
<evidence type="ECO:0000313" key="8">
    <source>
        <dbReference type="Proteomes" id="UP000595847"/>
    </source>
</evidence>
<keyword evidence="3" id="KW-0479">Metal-binding</keyword>
<dbReference type="GO" id="GO:0005737">
    <property type="term" value="C:cytoplasm"/>
    <property type="evidence" value="ECO:0007669"/>
    <property type="project" value="UniProtKB-SubCell"/>
</dbReference>
<dbReference type="EMBL" id="CP066308">
    <property type="protein sequence ID" value="QQE75328.1"/>
    <property type="molecule type" value="Genomic_DNA"/>
</dbReference>